<accession>A0A182FWZ2</accession>
<reference evidence="1" key="2">
    <citation type="submission" date="2022-08" db="UniProtKB">
        <authorList>
            <consortium name="EnsemblMetazoa"/>
        </authorList>
    </citation>
    <scope>IDENTIFICATION</scope>
    <source>
        <strain evidence="1">STECLA/ALBI9_A</strain>
    </source>
</reference>
<name>A0A182FWZ2_ANOAL</name>
<dbReference type="EnsemblMetazoa" id="AALB014175-RA">
    <property type="protein sequence ID" value="AALB014175-PA"/>
    <property type="gene ID" value="AALB014175"/>
</dbReference>
<evidence type="ECO:0000313" key="2">
    <source>
        <dbReference type="Proteomes" id="UP000069272"/>
    </source>
</evidence>
<keyword evidence="2" id="KW-1185">Reference proteome</keyword>
<evidence type="ECO:0000313" key="1">
    <source>
        <dbReference type="EnsemblMetazoa" id="AALB014175-PA"/>
    </source>
</evidence>
<dbReference type="Proteomes" id="UP000069272">
    <property type="component" value="Chromosome 2L"/>
</dbReference>
<sequence>MVVVVDVVHVAGGWRLTTSTGPPATRGGCCARCLCVLECVRVCVLKAGVVKK</sequence>
<dbReference type="AlphaFoldDB" id="A0A182FWZ2"/>
<organism evidence="1 2">
    <name type="scientific">Anopheles albimanus</name>
    <name type="common">New world malaria mosquito</name>
    <dbReference type="NCBI Taxonomy" id="7167"/>
    <lineage>
        <taxon>Eukaryota</taxon>
        <taxon>Metazoa</taxon>
        <taxon>Ecdysozoa</taxon>
        <taxon>Arthropoda</taxon>
        <taxon>Hexapoda</taxon>
        <taxon>Insecta</taxon>
        <taxon>Pterygota</taxon>
        <taxon>Neoptera</taxon>
        <taxon>Endopterygota</taxon>
        <taxon>Diptera</taxon>
        <taxon>Nematocera</taxon>
        <taxon>Culicoidea</taxon>
        <taxon>Culicidae</taxon>
        <taxon>Anophelinae</taxon>
        <taxon>Anopheles</taxon>
    </lineage>
</organism>
<protein>
    <submittedName>
        <fullName evidence="1">Uncharacterized protein</fullName>
    </submittedName>
</protein>
<dbReference type="VEuPathDB" id="VectorBase:AALB014175"/>
<reference evidence="1 2" key="1">
    <citation type="journal article" date="2017" name="G3 (Bethesda)">
        <title>The Physical Genome Mapping of Anopheles albimanus Corrected Scaffold Misassemblies and Identified Interarm Rearrangements in Genus Anopheles.</title>
        <authorList>
            <person name="Artemov G.N."/>
            <person name="Peery A.N."/>
            <person name="Jiang X."/>
            <person name="Tu Z."/>
            <person name="Stegniy V.N."/>
            <person name="Sharakhova M.V."/>
            <person name="Sharakhov I.V."/>
        </authorList>
    </citation>
    <scope>NUCLEOTIDE SEQUENCE [LARGE SCALE GENOMIC DNA]</scope>
    <source>
        <strain evidence="1 2">ALBI9_A</strain>
    </source>
</reference>
<proteinExistence type="predicted"/>